<comment type="caution">
    <text evidence="1">The sequence shown here is derived from an EMBL/GenBank/DDBJ whole genome shotgun (WGS) entry which is preliminary data.</text>
</comment>
<dbReference type="InterPro" id="IPR043519">
    <property type="entry name" value="NT_sf"/>
</dbReference>
<keyword evidence="2" id="KW-1185">Reference proteome</keyword>
<dbReference type="AlphaFoldDB" id="A0A2T0KE54"/>
<evidence type="ECO:0000313" key="2">
    <source>
        <dbReference type="Proteomes" id="UP000239415"/>
    </source>
</evidence>
<dbReference type="EMBL" id="PVMZ01000006">
    <property type="protein sequence ID" value="PRX21588.1"/>
    <property type="molecule type" value="Genomic_DNA"/>
</dbReference>
<dbReference type="SUPFAM" id="SSF81301">
    <property type="entry name" value="Nucleotidyltransferase"/>
    <property type="match status" value="1"/>
</dbReference>
<dbReference type="Gene3D" id="3.30.460.10">
    <property type="entry name" value="Beta Polymerase, domain 2"/>
    <property type="match status" value="1"/>
</dbReference>
<name>A0A2T0KE54_9ACTN</name>
<accession>A0A2T0KE54</accession>
<dbReference type="CDD" id="cd05403">
    <property type="entry name" value="NT_KNTase_like"/>
    <property type="match status" value="1"/>
</dbReference>
<protein>
    <recommendedName>
        <fullName evidence="3">Nucleotidyltransferase-like protein</fullName>
    </recommendedName>
</protein>
<sequence length="241" mass="26464">MAENESVIAELDTTTPRGSLAIRLRDAVQERWAADIQAVALCGSMAHGDDTDSSDVNLVVVTYRPRTGPRPTRRRVDGIPVDLRVVSAEDGLVQARVLTSCWPLEADAFITTLPMDDPRGWFKTRREAHLNLLAEARPMEFTGLARQNWAVASSAHARAVRLTQWYDTDAALILMADARLHAALVAGFLTRTYFRNVADAVKHTGVAAADMQELGAILKYQAEELTARGRPVDGRLAALFD</sequence>
<organism evidence="1 2">
    <name type="scientific">Actinoplanes italicus</name>
    <dbReference type="NCBI Taxonomy" id="113567"/>
    <lineage>
        <taxon>Bacteria</taxon>
        <taxon>Bacillati</taxon>
        <taxon>Actinomycetota</taxon>
        <taxon>Actinomycetes</taxon>
        <taxon>Micromonosporales</taxon>
        <taxon>Micromonosporaceae</taxon>
        <taxon>Actinoplanes</taxon>
    </lineage>
</organism>
<dbReference type="Proteomes" id="UP000239415">
    <property type="component" value="Unassembled WGS sequence"/>
</dbReference>
<reference evidence="1 2" key="1">
    <citation type="submission" date="2018-03" db="EMBL/GenBank/DDBJ databases">
        <title>Genomic Encyclopedia of Archaeal and Bacterial Type Strains, Phase II (KMG-II): from individual species to whole genera.</title>
        <authorList>
            <person name="Goeker M."/>
        </authorList>
    </citation>
    <scope>NUCLEOTIDE SEQUENCE [LARGE SCALE GENOMIC DNA]</scope>
    <source>
        <strain evidence="1 2">DSM 43146</strain>
    </source>
</reference>
<evidence type="ECO:0008006" key="3">
    <source>
        <dbReference type="Google" id="ProtNLM"/>
    </source>
</evidence>
<proteinExistence type="predicted"/>
<gene>
    <name evidence="1" type="ORF">CLV67_106369</name>
</gene>
<evidence type="ECO:0000313" key="1">
    <source>
        <dbReference type="EMBL" id="PRX21588.1"/>
    </source>
</evidence>